<protein>
    <submittedName>
        <fullName evidence="3">Ricin-type beta-trefoil lectin domain-containing protein</fullName>
    </submittedName>
</protein>
<evidence type="ECO:0000256" key="1">
    <source>
        <dbReference type="SAM" id="SignalP"/>
    </source>
</evidence>
<feature type="domain" description="Ricin B lectin" evidence="2">
    <location>
        <begin position="27"/>
        <end position="110"/>
    </location>
</feature>
<dbReference type="RefSeq" id="WP_253890760.1">
    <property type="nucleotide sequence ID" value="NZ_BAAAVB010000004.1"/>
</dbReference>
<gene>
    <name evidence="3" type="ORF">LV75_006094</name>
</gene>
<dbReference type="InterPro" id="IPR000772">
    <property type="entry name" value="Ricin_B_lectin"/>
</dbReference>
<feature type="signal peptide" evidence="1">
    <location>
        <begin position="1"/>
        <end position="20"/>
    </location>
</feature>
<evidence type="ECO:0000313" key="4">
    <source>
        <dbReference type="Proteomes" id="UP001205185"/>
    </source>
</evidence>
<dbReference type="Proteomes" id="UP001205185">
    <property type="component" value="Unassembled WGS sequence"/>
</dbReference>
<dbReference type="Gene3D" id="2.80.10.50">
    <property type="match status" value="1"/>
</dbReference>
<accession>A0ABT1ILN3</accession>
<comment type="caution">
    <text evidence="3">The sequence shown here is derived from an EMBL/GenBank/DDBJ whole genome shotgun (WGS) entry which is preliminary data.</text>
</comment>
<organism evidence="3 4">
    <name type="scientific">Actinokineospora diospyrosa</name>
    <dbReference type="NCBI Taxonomy" id="103728"/>
    <lineage>
        <taxon>Bacteria</taxon>
        <taxon>Bacillati</taxon>
        <taxon>Actinomycetota</taxon>
        <taxon>Actinomycetes</taxon>
        <taxon>Pseudonocardiales</taxon>
        <taxon>Pseudonocardiaceae</taxon>
        <taxon>Actinokineospora</taxon>
    </lineage>
</organism>
<sequence length="157" mass="16695">MRVLLLSAGLLLLTPAVASAGVAEGEVHVRSVSTGQCLTRPVEPGVVSGQACSPLDRQAWQLTATDDLRVAITAAGTDLCLSYTDLDDVVTQPCDELEAPQAWRLVEQESGYWVQAAKDDAGVSWCLWHADGGEYVGLQPCAGSVPGERWELPVFGE</sequence>
<proteinExistence type="predicted"/>
<reference evidence="3 4" key="1">
    <citation type="submission" date="2022-06" db="EMBL/GenBank/DDBJ databases">
        <title>Genomic Encyclopedia of Archaeal and Bacterial Type Strains, Phase II (KMG-II): from individual species to whole genera.</title>
        <authorList>
            <person name="Goeker M."/>
        </authorList>
    </citation>
    <scope>NUCLEOTIDE SEQUENCE [LARGE SCALE GENOMIC DNA]</scope>
    <source>
        <strain evidence="3 4">DSM 44255</strain>
    </source>
</reference>
<dbReference type="SUPFAM" id="SSF50370">
    <property type="entry name" value="Ricin B-like lectins"/>
    <property type="match status" value="1"/>
</dbReference>
<name>A0ABT1ILN3_9PSEU</name>
<keyword evidence="4" id="KW-1185">Reference proteome</keyword>
<evidence type="ECO:0000259" key="2">
    <source>
        <dbReference type="Pfam" id="PF00652"/>
    </source>
</evidence>
<dbReference type="EMBL" id="JAMTCO010000017">
    <property type="protein sequence ID" value="MCP2273564.1"/>
    <property type="molecule type" value="Genomic_DNA"/>
</dbReference>
<dbReference type="Pfam" id="PF00652">
    <property type="entry name" value="Ricin_B_lectin"/>
    <property type="match status" value="1"/>
</dbReference>
<feature type="chain" id="PRO_5047175285" evidence="1">
    <location>
        <begin position="21"/>
        <end position="157"/>
    </location>
</feature>
<dbReference type="PROSITE" id="PS50231">
    <property type="entry name" value="RICIN_B_LECTIN"/>
    <property type="match status" value="1"/>
</dbReference>
<keyword evidence="1" id="KW-0732">Signal</keyword>
<dbReference type="InterPro" id="IPR035992">
    <property type="entry name" value="Ricin_B-like_lectins"/>
</dbReference>
<evidence type="ECO:0000313" key="3">
    <source>
        <dbReference type="EMBL" id="MCP2273564.1"/>
    </source>
</evidence>